<feature type="transmembrane region" description="Helical" evidence="1">
    <location>
        <begin position="153"/>
        <end position="172"/>
    </location>
</feature>
<feature type="transmembrane region" description="Helical" evidence="1">
    <location>
        <begin position="192"/>
        <end position="211"/>
    </location>
</feature>
<comment type="caution">
    <text evidence="2">The sequence shown here is derived from an EMBL/GenBank/DDBJ whole genome shotgun (WGS) entry which is preliminary data.</text>
</comment>
<keyword evidence="1" id="KW-0812">Transmembrane</keyword>
<sequence>MSTFTTAPKPDLWRLASELTITPTGDDLGSRAARRLVRHRRRRNWWWFGGATVVALAAGILAALLQHPVASSALTVLATLGGTIAAAAWTVQLRAGTYRRLTSRMRRGATPAWWVFTSLAWAAVLSAGVVAIITVTSEGSFTSVDSLVSTKLTAFALGFVGIFFSAASSASAPPLLSASPKPRPYQAHWSQLTWTASLLAATFSAMSLALYHGQDGWVVEVAVTVGFAVIAALLAWHARALHNLRSQRARLLDGLTAAYELMTDSSNSDAATTRALLALRALTVPDPFRSQSPAAPPAATGWEIAEVVGILLHAYGYGDMPESVTSRALLADELGQPFRDVLGAENTELRGAGCDFISRTIEWASRNTASG</sequence>
<dbReference type="RefSeq" id="WP_215487661.1">
    <property type="nucleotide sequence ID" value="NZ_BAAAPJ010000006.1"/>
</dbReference>
<name>A0ABS5XV87_9MICO</name>
<protein>
    <submittedName>
        <fullName evidence="2">Uncharacterized protein</fullName>
    </submittedName>
</protein>
<proteinExistence type="predicted"/>
<dbReference type="Proteomes" id="UP000740605">
    <property type="component" value="Unassembled WGS sequence"/>
</dbReference>
<evidence type="ECO:0000313" key="2">
    <source>
        <dbReference type="EMBL" id="MBT8798430.1"/>
    </source>
</evidence>
<evidence type="ECO:0000313" key="3">
    <source>
        <dbReference type="Proteomes" id="UP000740605"/>
    </source>
</evidence>
<feature type="transmembrane region" description="Helical" evidence="1">
    <location>
        <begin position="45"/>
        <end position="65"/>
    </location>
</feature>
<organism evidence="2 3">
    <name type="scientific">Microbacterium flavum</name>
    <dbReference type="NCBI Taxonomy" id="415216"/>
    <lineage>
        <taxon>Bacteria</taxon>
        <taxon>Bacillati</taxon>
        <taxon>Actinomycetota</taxon>
        <taxon>Actinomycetes</taxon>
        <taxon>Micrococcales</taxon>
        <taxon>Microbacteriaceae</taxon>
        <taxon>Microbacterium</taxon>
    </lineage>
</organism>
<dbReference type="EMBL" id="JAFLHG010000008">
    <property type="protein sequence ID" value="MBT8798430.1"/>
    <property type="molecule type" value="Genomic_DNA"/>
</dbReference>
<evidence type="ECO:0000256" key="1">
    <source>
        <dbReference type="SAM" id="Phobius"/>
    </source>
</evidence>
<feature type="transmembrane region" description="Helical" evidence="1">
    <location>
        <begin position="217"/>
        <end position="238"/>
    </location>
</feature>
<accession>A0ABS5XV87</accession>
<reference evidence="2 3" key="1">
    <citation type="submission" date="2021-03" db="EMBL/GenBank/DDBJ databases">
        <title>Microbacterium pauli sp. nov., isolated from microfiltered milk.</title>
        <authorList>
            <person name="Bellassi P."/>
            <person name="Fontana A."/>
            <person name="Callegari M.L."/>
            <person name="Lorenzo M."/>
            <person name="Cappa F."/>
        </authorList>
    </citation>
    <scope>NUCLEOTIDE SEQUENCE [LARGE SCALE GENOMIC DNA]</scope>
    <source>
        <strain evidence="2 3">DSM 18909</strain>
    </source>
</reference>
<keyword evidence="1" id="KW-1133">Transmembrane helix</keyword>
<keyword evidence="1" id="KW-0472">Membrane</keyword>
<feature type="transmembrane region" description="Helical" evidence="1">
    <location>
        <begin position="71"/>
        <end position="91"/>
    </location>
</feature>
<feature type="transmembrane region" description="Helical" evidence="1">
    <location>
        <begin position="112"/>
        <end position="133"/>
    </location>
</feature>
<keyword evidence="3" id="KW-1185">Reference proteome</keyword>
<gene>
    <name evidence="2" type="ORF">J0P97_10140</name>
</gene>